<keyword evidence="1" id="KW-0472">Membrane</keyword>
<keyword evidence="3" id="KW-1185">Reference proteome</keyword>
<gene>
    <name evidence="2" type="ORF">MNOR_LOCUS36365</name>
</gene>
<evidence type="ECO:0000256" key="1">
    <source>
        <dbReference type="SAM" id="Phobius"/>
    </source>
</evidence>
<name>A0AAV2SDU0_MEGNR</name>
<evidence type="ECO:0000313" key="3">
    <source>
        <dbReference type="Proteomes" id="UP001497623"/>
    </source>
</evidence>
<feature type="transmembrane region" description="Helical" evidence="1">
    <location>
        <begin position="21"/>
        <end position="39"/>
    </location>
</feature>
<evidence type="ECO:0000313" key="2">
    <source>
        <dbReference type="EMBL" id="CAL4189214.1"/>
    </source>
</evidence>
<dbReference type="Proteomes" id="UP001497623">
    <property type="component" value="Unassembled WGS sequence"/>
</dbReference>
<comment type="caution">
    <text evidence="2">The sequence shown here is derived from an EMBL/GenBank/DDBJ whole genome shotgun (WGS) entry which is preliminary data.</text>
</comment>
<dbReference type="AlphaFoldDB" id="A0AAV2SDU0"/>
<proteinExistence type="predicted"/>
<reference evidence="2 3" key="1">
    <citation type="submission" date="2024-05" db="EMBL/GenBank/DDBJ databases">
        <authorList>
            <person name="Wallberg A."/>
        </authorList>
    </citation>
    <scope>NUCLEOTIDE SEQUENCE [LARGE SCALE GENOMIC DNA]</scope>
</reference>
<protein>
    <submittedName>
        <fullName evidence="2">Uncharacterized protein</fullName>
    </submittedName>
</protein>
<keyword evidence="1" id="KW-1133">Transmembrane helix</keyword>
<organism evidence="2 3">
    <name type="scientific">Meganyctiphanes norvegica</name>
    <name type="common">Northern krill</name>
    <name type="synonym">Thysanopoda norvegica</name>
    <dbReference type="NCBI Taxonomy" id="48144"/>
    <lineage>
        <taxon>Eukaryota</taxon>
        <taxon>Metazoa</taxon>
        <taxon>Ecdysozoa</taxon>
        <taxon>Arthropoda</taxon>
        <taxon>Crustacea</taxon>
        <taxon>Multicrustacea</taxon>
        <taxon>Malacostraca</taxon>
        <taxon>Eumalacostraca</taxon>
        <taxon>Eucarida</taxon>
        <taxon>Euphausiacea</taxon>
        <taxon>Euphausiidae</taxon>
        <taxon>Meganyctiphanes</taxon>
    </lineage>
</organism>
<accession>A0AAV2SDU0</accession>
<keyword evidence="1" id="KW-0812">Transmembrane</keyword>
<sequence length="121" mass="13272">MPNLSKDSTRYSLGETPSPKASLILSYLILVGIGILHTSKLCFPDILIALCTSRNSSVLQLVSPPKTDRQGSTSLLRSLITLSWPTPKTRVAMRRRLMAFTQLTILCTTPADMPLPAFITI</sequence>
<dbReference type="EMBL" id="CAXKWB010065888">
    <property type="protein sequence ID" value="CAL4189214.1"/>
    <property type="molecule type" value="Genomic_DNA"/>
</dbReference>